<sequence>MGASILVLNGERRYYNLSTILTGYTQYIVLHFLRQKWRIAPVSELKKLYDESEKLRTIQMSCLPNTTLFSEGDRSFEMYILLSGRVEILKNSKRIAIVEEEGSYLGELSTLLEIPRTATVRTLSHCKFVVVNADKVMDFFASSPPLGFKLARILADRLAKMNIGYVKLEEKADRLANRLKEAEDKVSKRDRQIEQFVARLEKMQGLR</sequence>
<dbReference type="PROSITE" id="PS50042">
    <property type="entry name" value="CNMP_BINDING_3"/>
    <property type="match status" value="1"/>
</dbReference>
<dbReference type="PANTHER" id="PTHR45638:SF11">
    <property type="entry name" value="CYCLIC NUCLEOTIDE-GATED CATION CHANNEL SUBUNIT A"/>
    <property type="match status" value="1"/>
</dbReference>
<evidence type="ECO:0000259" key="3">
    <source>
        <dbReference type="PROSITE" id="PS50042"/>
    </source>
</evidence>
<dbReference type="InterPro" id="IPR000595">
    <property type="entry name" value="cNMP-bd_dom"/>
</dbReference>
<dbReference type="Gene3D" id="2.60.120.10">
    <property type="entry name" value="Jelly Rolls"/>
    <property type="match status" value="1"/>
</dbReference>
<keyword evidence="1" id="KW-0813">Transport</keyword>
<proteinExistence type="predicted"/>
<reference evidence="4 5" key="1">
    <citation type="journal article" date="2017" name="ISME J.">
        <title>Energy and carbon metabolisms in a deep terrestrial subsurface fluid microbial community.</title>
        <authorList>
            <person name="Momper L."/>
            <person name="Jungbluth S.P."/>
            <person name="Lee M.D."/>
            <person name="Amend J.P."/>
        </authorList>
    </citation>
    <scope>NUCLEOTIDE SEQUENCE [LARGE SCALE GENOMIC DNA]</scope>
    <source>
        <strain evidence="4">SURF_17</strain>
    </source>
</reference>
<accession>A0A419F9B6</accession>
<feature type="domain" description="Cyclic nucleotide-binding" evidence="3">
    <location>
        <begin position="43"/>
        <end position="132"/>
    </location>
</feature>
<keyword evidence="1" id="KW-0406">Ion transport</keyword>
<evidence type="ECO:0000256" key="1">
    <source>
        <dbReference type="ARBA" id="ARBA00023286"/>
    </source>
</evidence>
<dbReference type="GO" id="GO:0005221">
    <property type="term" value="F:intracellularly cyclic nucleotide-activated monoatomic cation channel activity"/>
    <property type="evidence" value="ECO:0007669"/>
    <property type="project" value="InterPro"/>
</dbReference>
<keyword evidence="2" id="KW-0175">Coiled coil</keyword>
<dbReference type="Proteomes" id="UP000285961">
    <property type="component" value="Unassembled WGS sequence"/>
</dbReference>
<dbReference type="InterPro" id="IPR050866">
    <property type="entry name" value="CNG_cation_channel"/>
</dbReference>
<keyword evidence="1" id="KW-1071">Ligand-gated ion channel</keyword>
<evidence type="ECO:0000313" key="5">
    <source>
        <dbReference type="Proteomes" id="UP000285961"/>
    </source>
</evidence>
<name>A0A419F9B6_9BACT</name>
<dbReference type="AlphaFoldDB" id="A0A419F9B6"/>
<dbReference type="GO" id="GO:0044877">
    <property type="term" value="F:protein-containing complex binding"/>
    <property type="evidence" value="ECO:0007669"/>
    <property type="project" value="TreeGrafter"/>
</dbReference>
<dbReference type="EMBL" id="QZKI01000005">
    <property type="protein sequence ID" value="RJP75279.1"/>
    <property type="molecule type" value="Genomic_DNA"/>
</dbReference>
<keyword evidence="1" id="KW-0407">Ion channel</keyword>
<dbReference type="SMART" id="SM00100">
    <property type="entry name" value="cNMP"/>
    <property type="match status" value="1"/>
</dbReference>
<evidence type="ECO:0000256" key="2">
    <source>
        <dbReference type="SAM" id="Coils"/>
    </source>
</evidence>
<dbReference type="CDD" id="cd00038">
    <property type="entry name" value="CAP_ED"/>
    <property type="match status" value="1"/>
</dbReference>
<protein>
    <recommendedName>
        <fullName evidence="3">Cyclic nucleotide-binding domain-containing protein</fullName>
    </recommendedName>
</protein>
<dbReference type="PANTHER" id="PTHR45638">
    <property type="entry name" value="CYCLIC NUCLEOTIDE-GATED CATION CHANNEL SUBUNIT A"/>
    <property type="match status" value="1"/>
</dbReference>
<feature type="coiled-coil region" evidence="2">
    <location>
        <begin position="158"/>
        <end position="199"/>
    </location>
</feature>
<dbReference type="SUPFAM" id="SSF51206">
    <property type="entry name" value="cAMP-binding domain-like"/>
    <property type="match status" value="1"/>
</dbReference>
<gene>
    <name evidence="4" type="ORF">C4532_00695</name>
</gene>
<dbReference type="Pfam" id="PF00027">
    <property type="entry name" value="cNMP_binding"/>
    <property type="match status" value="1"/>
</dbReference>
<organism evidence="4 5">
    <name type="scientific">Candidatus Abyssobacteria bacterium SURF_17</name>
    <dbReference type="NCBI Taxonomy" id="2093361"/>
    <lineage>
        <taxon>Bacteria</taxon>
        <taxon>Pseudomonadati</taxon>
        <taxon>Candidatus Hydrogenedentota</taxon>
        <taxon>Candidatus Abyssobacteria</taxon>
    </lineage>
</organism>
<comment type="caution">
    <text evidence="4">The sequence shown here is derived from an EMBL/GenBank/DDBJ whole genome shotgun (WGS) entry which is preliminary data.</text>
</comment>
<dbReference type="InterPro" id="IPR014710">
    <property type="entry name" value="RmlC-like_jellyroll"/>
</dbReference>
<dbReference type="InterPro" id="IPR018490">
    <property type="entry name" value="cNMP-bd_dom_sf"/>
</dbReference>
<evidence type="ECO:0000313" key="4">
    <source>
        <dbReference type="EMBL" id="RJP75279.1"/>
    </source>
</evidence>